<dbReference type="AlphaFoldDB" id="A0A2P2QC60"/>
<dbReference type="EMBL" id="GGEC01084097">
    <property type="protein sequence ID" value="MBX64581.1"/>
    <property type="molecule type" value="Transcribed_RNA"/>
</dbReference>
<protein>
    <submittedName>
        <fullName evidence="1">Uncharacterized protein</fullName>
    </submittedName>
</protein>
<evidence type="ECO:0000313" key="1">
    <source>
        <dbReference type="EMBL" id="MBX64581.1"/>
    </source>
</evidence>
<name>A0A2P2QC60_RHIMU</name>
<organism evidence="1">
    <name type="scientific">Rhizophora mucronata</name>
    <name type="common">Asiatic mangrove</name>
    <dbReference type="NCBI Taxonomy" id="61149"/>
    <lineage>
        <taxon>Eukaryota</taxon>
        <taxon>Viridiplantae</taxon>
        <taxon>Streptophyta</taxon>
        <taxon>Embryophyta</taxon>
        <taxon>Tracheophyta</taxon>
        <taxon>Spermatophyta</taxon>
        <taxon>Magnoliopsida</taxon>
        <taxon>eudicotyledons</taxon>
        <taxon>Gunneridae</taxon>
        <taxon>Pentapetalae</taxon>
        <taxon>rosids</taxon>
        <taxon>fabids</taxon>
        <taxon>Malpighiales</taxon>
        <taxon>Rhizophoraceae</taxon>
        <taxon>Rhizophora</taxon>
    </lineage>
</organism>
<reference evidence="1" key="1">
    <citation type="submission" date="2018-02" db="EMBL/GenBank/DDBJ databases">
        <title>Rhizophora mucronata_Transcriptome.</title>
        <authorList>
            <person name="Meera S.P."/>
            <person name="Sreeshan A."/>
            <person name="Augustine A."/>
        </authorList>
    </citation>
    <scope>NUCLEOTIDE SEQUENCE</scope>
    <source>
        <tissue evidence="1">Leaf</tissue>
    </source>
</reference>
<accession>A0A2P2QC60</accession>
<proteinExistence type="predicted"/>
<sequence>MADNTTLHFSSSPSILQLTSWCEVSIRSLHLYK</sequence>